<organism evidence="2 3">
    <name type="scientific">Agathobaculum butyriciproducens</name>
    <dbReference type="NCBI Taxonomy" id="1628085"/>
    <lineage>
        <taxon>Bacteria</taxon>
        <taxon>Bacillati</taxon>
        <taxon>Bacillota</taxon>
        <taxon>Clostridia</taxon>
        <taxon>Eubacteriales</taxon>
        <taxon>Butyricicoccaceae</taxon>
        <taxon>Agathobaculum</taxon>
    </lineage>
</organism>
<dbReference type="InterPro" id="IPR003711">
    <property type="entry name" value="CarD-like/TRCF_RID"/>
</dbReference>
<dbReference type="Gene3D" id="2.40.10.170">
    <property type="match status" value="1"/>
</dbReference>
<evidence type="ECO:0000313" key="2">
    <source>
        <dbReference type="EMBL" id="MCC2176997.1"/>
    </source>
</evidence>
<dbReference type="SMART" id="SM01058">
    <property type="entry name" value="CarD_TRCF"/>
    <property type="match status" value="1"/>
</dbReference>
<dbReference type="AlphaFoldDB" id="A0AAW4VVP8"/>
<gene>
    <name evidence="2" type="ORF">LKD22_07640</name>
</gene>
<evidence type="ECO:0000259" key="1">
    <source>
        <dbReference type="SMART" id="SM01058"/>
    </source>
</evidence>
<dbReference type="InterPro" id="IPR042215">
    <property type="entry name" value="CarD-like_C"/>
</dbReference>
<dbReference type="Pfam" id="PF02559">
    <property type="entry name" value="CarD_TRCF_RID"/>
    <property type="match status" value="1"/>
</dbReference>
<keyword evidence="3" id="KW-1185">Reference proteome</keyword>
<protein>
    <submittedName>
        <fullName evidence="2">CarD family transcriptional regulator</fullName>
    </submittedName>
</protein>
<reference evidence="2 3" key="1">
    <citation type="submission" date="2021-10" db="EMBL/GenBank/DDBJ databases">
        <title>Anaerobic single-cell dispensing facilitates the cultivation of human gut bacteria.</title>
        <authorList>
            <person name="Afrizal A."/>
        </authorList>
    </citation>
    <scope>NUCLEOTIDE SEQUENCE [LARGE SCALE GENOMIC DNA]</scope>
    <source>
        <strain evidence="2 3">CLA-AA-H270</strain>
    </source>
</reference>
<dbReference type="EMBL" id="JAJEPX010000019">
    <property type="protein sequence ID" value="MCC2176997.1"/>
    <property type="molecule type" value="Genomic_DNA"/>
</dbReference>
<dbReference type="Proteomes" id="UP001298753">
    <property type="component" value="Unassembled WGS sequence"/>
</dbReference>
<proteinExistence type="predicted"/>
<dbReference type="RefSeq" id="WP_118480984.1">
    <property type="nucleotide sequence ID" value="NZ_DBEZNG010000042.1"/>
</dbReference>
<dbReference type="Gene3D" id="1.20.58.1290">
    <property type="entry name" value="CarD-like, C-terminal domain"/>
    <property type="match status" value="1"/>
</dbReference>
<comment type="caution">
    <text evidence="2">The sequence shown here is derived from an EMBL/GenBank/DDBJ whole genome shotgun (WGS) entry which is preliminary data.</text>
</comment>
<sequence length="173" mass="19814">MYQAGEFIVYGTNSVCRVESIGKPPFETEEDKLYYTLVPVTGTETIYIPTDSPVFTRPVISREKAEELINSIPDIEEDHFVCHSVRMANEHYQAALQSHDCEELVQLIKTVYAKSRRHGRRVSQVDQRYRKRAEELLNSELSVALGIPLKEVPAYINQRIGKLEKKTAKKTAE</sequence>
<accession>A0AAW4VVP8</accession>
<feature type="domain" description="CarD-like/TRCF RNAP-interacting" evidence="1">
    <location>
        <begin position="1"/>
        <end position="112"/>
    </location>
</feature>
<dbReference type="GeneID" id="98659752"/>
<evidence type="ECO:0000313" key="3">
    <source>
        <dbReference type="Proteomes" id="UP001298753"/>
    </source>
</evidence>
<name>A0AAW4VVP8_9FIRM</name>